<dbReference type="AlphaFoldDB" id="G7DSY2"/>
<evidence type="ECO:0000256" key="3">
    <source>
        <dbReference type="ARBA" id="ARBA00022946"/>
    </source>
</evidence>
<comment type="similarity">
    <text evidence="2">Belongs to the mitochondrion-specific ribosomal protein mS29 family.</text>
</comment>
<evidence type="ECO:0000256" key="6">
    <source>
        <dbReference type="ARBA" id="ARBA00023274"/>
    </source>
</evidence>
<evidence type="ECO:0000259" key="9">
    <source>
        <dbReference type="SMART" id="SM00382"/>
    </source>
</evidence>
<dbReference type="PANTHER" id="PTHR12810">
    <property type="entry name" value="MITOCHONDRIAL 28S RIBOSOMAL PROTEIN S29"/>
    <property type="match status" value="1"/>
</dbReference>
<evidence type="ECO:0000256" key="8">
    <source>
        <dbReference type="SAM" id="MobiDB-lite"/>
    </source>
</evidence>
<keyword evidence="5" id="KW-0496">Mitochondrion</keyword>
<dbReference type="HOGENOM" id="CLU_042567_0_0_1"/>
<sequence length="414" mass="43708">MLTRNGLCRVCQEARSLQRTAEPARRTISTSARSTAAQKAQGSQKGKSVGFKGGAKGSAPAREGGAASGGSRFLLDQSLVKPAVTLSHLPFLSASNATETAIGRPHRFPAEATSLFGSFGIPASLADHFQYTTEPASVLRASTVNLHTRLDNAAGQSSAKHRVILVGDSGSGKSMTMLQIMTLLKPTWAILYIPNAVKLVDASSPYTYSREAKMFVQPTLSASILRSFASVNESLLTGTPDGKQLLSIAKQGADKGGQAAVDALDRVFAAVTKQSSVPILIAVDSVQALFRTSAYKDTTNKPLEAYALSIPRLLLELFAGQRSIVNGALLGAISTLETPWQSPALPASLGLVKAHPYADLGDPLYSAFAKTIEPVAVPAHMPAREAEGLSSLLRDSQHIHGSLSNRLYVQTMLS</sequence>
<dbReference type="eggNOG" id="KOG3928">
    <property type="taxonomic scope" value="Eukaryota"/>
</dbReference>
<feature type="non-terminal residue" evidence="10">
    <location>
        <position position="414"/>
    </location>
</feature>
<evidence type="ECO:0000256" key="7">
    <source>
        <dbReference type="ARBA" id="ARBA00035140"/>
    </source>
</evidence>
<dbReference type="InParanoid" id="G7DSY2"/>
<dbReference type="SMART" id="SM00382">
    <property type="entry name" value="AAA"/>
    <property type="match status" value="1"/>
</dbReference>
<comment type="subcellular location">
    <subcellularLocation>
        <location evidence="1">Mitochondrion</location>
    </subcellularLocation>
</comment>
<evidence type="ECO:0000256" key="5">
    <source>
        <dbReference type="ARBA" id="ARBA00023128"/>
    </source>
</evidence>
<dbReference type="GO" id="GO:0003735">
    <property type="term" value="F:structural constituent of ribosome"/>
    <property type="evidence" value="ECO:0007669"/>
    <property type="project" value="TreeGrafter"/>
</dbReference>
<dbReference type="PANTHER" id="PTHR12810:SF0">
    <property type="entry name" value="SMALL RIBOSOMAL SUBUNIT PROTEIN MS29"/>
    <property type="match status" value="1"/>
</dbReference>
<feature type="domain" description="AAA+ ATPase" evidence="9">
    <location>
        <begin position="159"/>
        <end position="344"/>
    </location>
</feature>
<dbReference type="Pfam" id="PF10236">
    <property type="entry name" value="DAP3"/>
    <property type="match status" value="1"/>
</dbReference>
<evidence type="ECO:0000313" key="10">
    <source>
        <dbReference type="EMBL" id="GAA93692.1"/>
    </source>
</evidence>
<dbReference type="Proteomes" id="UP000009131">
    <property type="component" value="Unassembled WGS sequence"/>
</dbReference>
<accession>G7DSY2</accession>
<keyword evidence="11" id="KW-1185">Reference proteome</keyword>
<dbReference type="GO" id="GO:0005763">
    <property type="term" value="C:mitochondrial small ribosomal subunit"/>
    <property type="evidence" value="ECO:0007669"/>
    <property type="project" value="TreeGrafter"/>
</dbReference>
<dbReference type="InterPro" id="IPR019368">
    <property type="entry name" value="Ribosomal_mS29"/>
</dbReference>
<dbReference type="OrthoDB" id="274828at2759"/>
<reference evidence="10 11" key="1">
    <citation type="journal article" date="2011" name="J. Gen. Appl. Microbiol.">
        <title>Draft genome sequencing of the enigmatic basidiomycete Mixia osmundae.</title>
        <authorList>
            <person name="Nishida H."/>
            <person name="Nagatsuka Y."/>
            <person name="Sugiyama J."/>
        </authorList>
    </citation>
    <scope>NUCLEOTIDE SEQUENCE [LARGE SCALE GENOMIC DNA]</scope>
    <source>
        <strain evidence="11">CBS 9802 / IAM 14324 / JCM 22182 / KY 12970</strain>
    </source>
</reference>
<keyword evidence="6" id="KW-0687">Ribonucleoprotein</keyword>
<dbReference type="InterPro" id="IPR027417">
    <property type="entry name" value="P-loop_NTPase"/>
</dbReference>
<feature type="compositionally biased region" description="Low complexity" evidence="8">
    <location>
        <begin position="57"/>
        <end position="67"/>
    </location>
</feature>
<dbReference type="SUPFAM" id="SSF52540">
    <property type="entry name" value="P-loop containing nucleoside triphosphate hydrolases"/>
    <property type="match status" value="1"/>
</dbReference>
<gene>
    <name evidence="10" type="primary">Mo00337</name>
    <name evidence="10" type="ORF">E5Q_00337</name>
</gene>
<keyword evidence="4" id="KW-0689">Ribosomal protein</keyword>
<comment type="caution">
    <text evidence="10">The sequence shown here is derived from an EMBL/GenBank/DDBJ whole genome shotgun (WGS) entry which is preliminary data.</text>
</comment>
<feature type="compositionally biased region" description="Polar residues" evidence="8">
    <location>
        <begin position="27"/>
        <end position="46"/>
    </location>
</feature>
<evidence type="ECO:0000256" key="4">
    <source>
        <dbReference type="ARBA" id="ARBA00022980"/>
    </source>
</evidence>
<evidence type="ECO:0000256" key="1">
    <source>
        <dbReference type="ARBA" id="ARBA00004173"/>
    </source>
</evidence>
<protein>
    <recommendedName>
        <fullName evidence="7">Small ribosomal subunit protein mS29</fullName>
    </recommendedName>
</protein>
<name>G7DSY2_MIXOS</name>
<reference evidence="10 11" key="2">
    <citation type="journal article" date="2012" name="Open Biol.">
        <title>Characteristics of nucleosomes and linker DNA regions on the genome of the basidiomycete Mixia osmundae revealed by mono- and dinucleosome mapping.</title>
        <authorList>
            <person name="Nishida H."/>
            <person name="Kondo S."/>
            <person name="Matsumoto T."/>
            <person name="Suzuki Y."/>
            <person name="Yoshikawa H."/>
            <person name="Taylor T.D."/>
            <person name="Sugiyama J."/>
        </authorList>
    </citation>
    <scope>NUCLEOTIDE SEQUENCE [LARGE SCALE GENOMIC DNA]</scope>
    <source>
        <strain evidence="11">CBS 9802 / IAM 14324 / JCM 22182 / KY 12970</strain>
    </source>
</reference>
<evidence type="ECO:0000256" key="2">
    <source>
        <dbReference type="ARBA" id="ARBA00009863"/>
    </source>
</evidence>
<dbReference type="FunCoup" id="G7DSY2">
    <property type="interactions" value="24"/>
</dbReference>
<dbReference type="EMBL" id="BABT02000017">
    <property type="protein sequence ID" value="GAA93692.1"/>
    <property type="molecule type" value="Genomic_DNA"/>
</dbReference>
<feature type="region of interest" description="Disordered" evidence="8">
    <location>
        <begin position="16"/>
        <end position="67"/>
    </location>
</feature>
<organism evidence="10 11">
    <name type="scientific">Mixia osmundae (strain CBS 9802 / IAM 14324 / JCM 22182 / KY 12970)</name>
    <dbReference type="NCBI Taxonomy" id="764103"/>
    <lineage>
        <taxon>Eukaryota</taxon>
        <taxon>Fungi</taxon>
        <taxon>Dikarya</taxon>
        <taxon>Basidiomycota</taxon>
        <taxon>Pucciniomycotina</taxon>
        <taxon>Mixiomycetes</taxon>
        <taxon>Mixiales</taxon>
        <taxon>Mixiaceae</taxon>
        <taxon>Mixia</taxon>
    </lineage>
</organism>
<evidence type="ECO:0000313" key="11">
    <source>
        <dbReference type="Proteomes" id="UP000009131"/>
    </source>
</evidence>
<proteinExistence type="inferred from homology"/>
<keyword evidence="3" id="KW-0809">Transit peptide</keyword>
<dbReference type="STRING" id="764103.G7DSY2"/>
<dbReference type="InterPro" id="IPR003593">
    <property type="entry name" value="AAA+_ATPase"/>
</dbReference>